<name>A0AAV9BZ76_ACOCL</name>
<evidence type="ECO:0000256" key="1">
    <source>
        <dbReference type="SAM" id="MobiDB-lite"/>
    </source>
</evidence>
<gene>
    <name evidence="2" type="ORF">QJS10_CPB22g00442</name>
</gene>
<feature type="region of interest" description="Disordered" evidence="1">
    <location>
        <begin position="1"/>
        <end position="27"/>
    </location>
</feature>
<sequence>MRGMKPTGNWRPASTDSKTDFDHIPPLRSPAALAGLALGVSPVGRPRASPREGPQAQMQKFLPIYPLLERASTTTKVDGLSKEEIDLKGGFETIIISFSYSQFSLHSRDNQPQRYG</sequence>
<dbReference type="Proteomes" id="UP001180020">
    <property type="component" value="Unassembled WGS sequence"/>
</dbReference>
<evidence type="ECO:0000313" key="3">
    <source>
        <dbReference type="Proteomes" id="UP001180020"/>
    </source>
</evidence>
<protein>
    <submittedName>
        <fullName evidence="2">Uncharacterized protein</fullName>
    </submittedName>
</protein>
<reference evidence="2" key="2">
    <citation type="submission" date="2023-06" db="EMBL/GenBank/DDBJ databases">
        <authorList>
            <person name="Ma L."/>
            <person name="Liu K.-W."/>
            <person name="Li Z."/>
            <person name="Hsiao Y.-Y."/>
            <person name="Qi Y."/>
            <person name="Fu T."/>
            <person name="Tang G."/>
            <person name="Zhang D."/>
            <person name="Sun W.-H."/>
            <person name="Liu D.-K."/>
            <person name="Li Y."/>
            <person name="Chen G.-Z."/>
            <person name="Liu X.-D."/>
            <person name="Liao X.-Y."/>
            <person name="Jiang Y.-T."/>
            <person name="Yu X."/>
            <person name="Hao Y."/>
            <person name="Huang J."/>
            <person name="Zhao X.-W."/>
            <person name="Ke S."/>
            <person name="Chen Y.-Y."/>
            <person name="Wu W.-L."/>
            <person name="Hsu J.-L."/>
            <person name="Lin Y.-F."/>
            <person name="Huang M.-D."/>
            <person name="Li C.-Y."/>
            <person name="Huang L."/>
            <person name="Wang Z.-W."/>
            <person name="Zhao X."/>
            <person name="Zhong W.-Y."/>
            <person name="Peng D.-H."/>
            <person name="Ahmad S."/>
            <person name="Lan S."/>
            <person name="Zhang J.-S."/>
            <person name="Tsai W.-C."/>
            <person name="Van De Peer Y."/>
            <person name="Liu Z.-J."/>
        </authorList>
    </citation>
    <scope>NUCLEOTIDE SEQUENCE</scope>
    <source>
        <strain evidence="2">CP</strain>
        <tissue evidence="2">Leaves</tissue>
    </source>
</reference>
<keyword evidence="3" id="KW-1185">Reference proteome</keyword>
<reference evidence="2" key="1">
    <citation type="journal article" date="2023" name="Nat. Commun.">
        <title>Diploid and tetraploid genomes of Acorus and the evolution of monocots.</title>
        <authorList>
            <person name="Ma L."/>
            <person name="Liu K.W."/>
            <person name="Li Z."/>
            <person name="Hsiao Y.Y."/>
            <person name="Qi Y."/>
            <person name="Fu T."/>
            <person name="Tang G.D."/>
            <person name="Zhang D."/>
            <person name="Sun W.H."/>
            <person name="Liu D.K."/>
            <person name="Li Y."/>
            <person name="Chen G.Z."/>
            <person name="Liu X.D."/>
            <person name="Liao X.Y."/>
            <person name="Jiang Y.T."/>
            <person name="Yu X."/>
            <person name="Hao Y."/>
            <person name="Huang J."/>
            <person name="Zhao X.W."/>
            <person name="Ke S."/>
            <person name="Chen Y.Y."/>
            <person name="Wu W.L."/>
            <person name="Hsu J.L."/>
            <person name="Lin Y.F."/>
            <person name="Huang M.D."/>
            <person name="Li C.Y."/>
            <person name="Huang L."/>
            <person name="Wang Z.W."/>
            <person name="Zhao X."/>
            <person name="Zhong W.Y."/>
            <person name="Peng D.H."/>
            <person name="Ahmad S."/>
            <person name="Lan S."/>
            <person name="Zhang J.S."/>
            <person name="Tsai W.C."/>
            <person name="Van de Peer Y."/>
            <person name="Liu Z.J."/>
        </authorList>
    </citation>
    <scope>NUCLEOTIDE SEQUENCE</scope>
    <source>
        <strain evidence="2">CP</strain>
    </source>
</reference>
<accession>A0AAV9BZ76</accession>
<proteinExistence type="predicted"/>
<dbReference type="AlphaFoldDB" id="A0AAV9BZ76"/>
<dbReference type="EMBL" id="JAUJYO010000022">
    <property type="protein sequence ID" value="KAK1281634.1"/>
    <property type="molecule type" value="Genomic_DNA"/>
</dbReference>
<evidence type="ECO:0000313" key="2">
    <source>
        <dbReference type="EMBL" id="KAK1281634.1"/>
    </source>
</evidence>
<comment type="caution">
    <text evidence="2">The sequence shown here is derived from an EMBL/GenBank/DDBJ whole genome shotgun (WGS) entry which is preliminary data.</text>
</comment>
<organism evidence="2 3">
    <name type="scientific">Acorus calamus</name>
    <name type="common">Sweet flag</name>
    <dbReference type="NCBI Taxonomy" id="4465"/>
    <lineage>
        <taxon>Eukaryota</taxon>
        <taxon>Viridiplantae</taxon>
        <taxon>Streptophyta</taxon>
        <taxon>Embryophyta</taxon>
        <taxon>Tracheophyta</taxon>
        <taxon>Spermatophyta</taxon>
        <taxon>Magnoliopsida</taxon>
        <taxon>Liliopsida</taxon>
        <taxon>Acoraceae</taxon>
        <taxon>Acorus</taxon>
    </lineage>
</organism>